<dbReference type="GO" id="GO:2000134">
    <property type="term" value="P:negative regulation of G1/S transition of mitotic cell cycle"/>
    <property type="evidence" value="ECO:0007669"/>
    <property type="project" value="TreeGrafter"/>
</dbReference>
<organism evidence="14 15">
    <name type="scientific">Knipowitschia caucasica</name>
    <name type="common">Caucasian dwarf goby</name>
    <name type="synonym">Pomatoschistus caucasicus</name>
    <dbReference type="NCBI Taxonomy" id="637954"/>
    <lineage>
        <taxon>Eukaryota</taxon>
        <taxon>Metazoa</taxon>
        <taxon>Chordata</taxon>
        <taxon>Craniata</taxon>
        <taxon>Vertebrata</taxon>
        <taxon>Euteleostomi</taxon>
        <taxon>Actinopterygii</taxon>
        <taxon>Neopterygii</taxon>
        <taxon>Teleostei</taxon>
        <taxon>Neoteleostei</taxon>
        <taxon>Acanthomorphata</taxon>
        <taxon>Gobiaria</taxon>
        <taxon>Gobiiformes</taxon>
        <taxon>Gobioidei</taxon>
        <taxon>Gobiidae</taxon>
        <taxon>Gobiinae</taxon>
        <taxon>Knipowitschia</taxon>
    </lineage>
</organism>
<evidence type="ECO:0000256" key="9">
    <source>
        <dbReference type="ARBA" id="ARBA00023306"/>
    </source>
</evidence>
<evidence type="ECO:0000259" key="13">
    <source>
        <dbReference type="SMART" id="SM01368"/>
    </source>
</evidence>
<dbReference type="PANTHER" id="PTHR13742">
    <property type="entry name" value="RETINOBLASTOMA-ASSOCIATED PROTEIN RB -RELATED"/>
    <property type="match status" value="1"/>
</dbReference>
<evidence type="ECO:0000313" key="15">
    <source>
        <dbReference type="Proteomes" id="UP001497482"/>
    </source>
</evidence>
<evidence type="ECO:0000256" key="3">
    <source>
        <dbReference type="ARBA" id="ARBA00022491"/>
    </source>
</evidence>
<accession>A0AAV2KYP6</accession>
<evidence type="ECO:0000256" key="10">
    <source>
        <dbReference type="SAM" id="MobiDB-lite"/>
    </source>
</evidence>
<proteinExistence type="inferred from homology"/>
<feature type="compositionally biased region" description="Low complexity" evidence="10">
    <location>
        <begin position="833"/>
        <end position="851"/>
    </location>
</feature>
<dbReference type="GO" id="GO:0005667">
    <property type="term" value="C:transcription regulator complex"/>
    <property type="evidence" value="ECO:0007669"/>
    <property type="project" value="TreeGrafter"/>
</dbReference>
<evidence type="ECO:0008006" key="16">
    <source>
        <dbReference type="Google" id="ProtNLM"/>
    </source>
</evidence>
<dbReference type="Pfam" id="PF01858">
    <property type="entry name" value="RB_A"/>
    <property type="match status" value="1"/>
</dbReference>
<dbReference type="EMBL" id="OZ035842">
    <property type="protein sequence ID" value="CAL1594779.1"/>
    <property type="molecule type" value="Genomic_DNA"/>
</dbReference>
<dbReference type="GO" id="GO:0005634">
    <property type="term" value="C:nucleus"/>
    <property type="evidence" value="ECO:0007669"/>
    <property type="project" value="UniProtKB-SubCell"/>
</dbReference>
<keyword evidence="4" id="KW-0597">Phosphoprotein</keyword>
<dbReference type="InterPro" id="IPR024599">
    <property type="entry name" value="RB_N"/>
</dbReference>
<feature type="region of interest" description="Disordered" evidence="10">
    <location>
        <begin position="598"/>
        <end position="653"/>
    </location>
</feature>
<feature type="domain" description="Retinoblastoma-associated protein N-terminal" evidence="12">
    <location>
        <begin position="60"/>
        <end position="202"/>
    </location>
</feature>
<dbReference type="AlphaFoldDB" id="A0AAV2KYP6"/>
<evidence type="ECO:0000256" key="5">
    <source>
        <dbReference type="ARBA" id="ARBA00022853"/>
    </source>
</evidence>
<dbReference type="Pfam" id="PF11934">
    <property type="entry name" value="DUF3452"/>
    <property type="match status" value="1"/>
</dbReference>
<gene>
    <name evidence="14" type="ORF">KC01_LOCUS23709</name>
</gene>
<feature type="domain" description="Cyclin-like" evidence="11">
    <location>
        <begin position="747"/>
        <end position="833"/>
    </location>
</feature>
<dbReference type="SUPFAM" id="SSF47954">
    <property type="entry name" value="Cyclin-like"/>
    <property type="match status" value="2"/>
</dbReference>
<dbReference type="Gene3D" id="1.10.472.10">
    <property type="entry name" value="Cyclin-like"/>
    <property type="match status" value="2"/>
</dbReference>
<feature type="domain" description="Retinoblastoma-associated protein A-box" evidence="13">
    <location>
        <begin position="374"/>
        <end position="567"/>
    </location>
</feature>
<dbReference type="SMART" id="SM00385">
    <property type="entry name" value="CYCLIN"/>
    <property type="match status" value="1"/>
</dbReference>
<evidence type="ECO:0000256" key="8">
    <source>
        <dbReference type="ARBA" id="ARBA00023242"/>
    </source>
</evidence>
<dbReference type="GO" id="GO:0000785">
    <property type="term" value="C:chromatin"/>
    <property type="evidence" value="ECO:0007669"/>
    <property type="project" value="TreeGrafter"/>
</dbReference>
<dbReference type="GO" id="GO:0006357">
    <property type="term" value="P:regulation of transcription by RNA polymerase II"/>
    <property type="evidence" value="ECO:0007669"/>
    <property type="project" value="InterPro"/>
</dbReference>
<dbReference type="Gene3D" id="1.10.472.140">
    <property type="match status" value="1"/>
</dbReference>
<keyword evidence="8" id="KW-0539">Nucleus</keyword>
<keyword evidence="3" id="KW-0678">Repressor</keyword>
<evidence type="ECO:0000259" key="12">
    <source>
        <dbReference type="SMART" id="SM01367"/>
    </source>
</evidence>
<dbReference type="Pfam" id="PF01857">
    <property type="entry name" value="RB_B"/>
    <property type="match status" value="1"/>
</dbReference>
<evidence type="ECO:0000256" key="1">
    <source>
        <dbReference type="ARBA" id="ARBA00004123"/>
    </source>
</evidence>
<keyword evidence="6" id="KW-0805">Transcription regulation</keyword>
<dbReference type="FunFam" id="1.10.472.10:FF:000049">
    <property type="entry name" value="Retinoblastoma-like 2, isoform CRA_a"/>
    <property type="match status" value="1"/>
</dbReference>
<dbReference type="GO" id="GO:0030154">
    <property type="term" value="P:cell differentiation"/>
    <property type="evidence" value="ECO:0007669"/>
    <property type="project" value="TreeGrafter"/>
</dbReference>
<comment type="similarity">
    <text evidence="2">Belongs to the retinoblastoma protein (RB) family.</text>
</comment>
<keyword evidence="15" id="KW-1185">Reference proteome</keyword>
<evidence type="ECO:0000256" key="2">
    <source>
        <dbReference type="ARBA" id="ARBA00009475"/>
    </source>
</evidence>
<reference evidence="14 15" key="1">
    <citation type="submission" date="2024-04" db="EMBL/GenBank/DDBJ databases">
        <authorList>
            <person name="Waldvogel A.-M."/>
            <person name="Schoenle A."/>
        </authorList>
    </citation>
    <scope>NUCLEOTIDE SEQUENCE [LARGE SCALE GENOMIC DNA]</scope>
</reference>
<feature type="region of interest" description="Disordered" evidence="10">
    <location>
        <begin position="830"/>
        <end position="874"/>
    </location>
</feature>
<dbReference type="SMART" id="SM01368">
    <property type="entry name" value="RB_A"/>
    <property type="match status" value="1"/>
</dbReference>
<evidence type="ECO:0000256" key="7">
    <source>
        <dbReference type="ARBA" id="ARBA00023163"/>
    </source>
</evidence>
<feature type="compositionally biased region" description="Polar residues" evidence="10">
    <location>
        <begin position="598"/>
        <end position="626"/>
    </location>
</feature>
<evidence type="ECO:0000256" key="4">
    <source>
        <dbReference type="ARBA" id="ARBA00022553"/>
    </source>
</evidence>
<dbReference type="GO" id="GO:0000977">
    <property type="term" value="F:RNA polymerase II transcription regulatory region sequence-specific DNA binding"/>
    <property type="evidence" value="ECO:0007669"/>
    <property type="project" value="TreeGrafter"/>
</dbReference>
<sequence length="999" mass="111770">MTEDEEKAHAGFEDLCRAVNMDQDASCEAWKNYLQISSTFTLEGDARHWLVCALYVACRSSVPTLDKGTCDGNYVSLTRILRSAPMSLIEFFNKLKKWQDMAQLPAAFRQRTERLERNFTVSAVIFRKYVPIFKSVFKSPTEEPARLHRSRKQRRHPCSVPELFHFCWVLFVHAKGNFPMISDDLVNSYHLLLCAVDLVFCGALLCPSRKELLNPNFAGLPEDFSSKDFRTPSPPLCFLQPLCELHDGLVLEAKGVKEHFWKPFIKKLFHKRVLRGKEDALSGFLDPMNFGDSLSGLNRVYEEHVLASGGLDERIFTGDAARDDIGTPGPCLCEGEENQDSAIYRLHSRLTALALKVSTPLTGRRFVPENSLSSPVSRALESVGRLHTLLSGSRHGPSVRLTSTLKACARDPTESISLRLKEMCDTFSHYYESSAEESGGMDRDMALKYFSLAEMLYYRTLESIIDREKGILGDADLSGLFEKDLFQRSLVACCVEMVLFSYRPPGNFPQVIRLFSLPAFHFYKVIEVLVRAEQSLFREVVKHLNQIEEQVLDSLAWTRDSPLWDSLGKDHVPSCREVMPPQFLEQSDGSSSVTLPLTVNQGPDQNANKVVSPSPTTLTERYSSPPATFKRRLFVDPPESGTKASPRSLAPVPSGQTVVATATLSANNGQTLTIPVQGIANQSGGITFILPAPVNMTPQTITAQTLTGTFTVQSAVARTSPRAKPASAIKKGSLCLFFRKVYHLASVRLRDLCQQLDIGSELRTKIWSCFEFSLLHCTQLLMGRHLDQLLMCAIYVVAKVMKEDRSFQNIMRCYRLQPQSHSDVYRNVLISETTRPTTPSRPTTTSKTTRPTNDKPDSPKSSIQTAAETGEAGSPMRQFALRFASATGSPPAVPFPSLRSGSPRRMLLSTKHSIYISPHSSAAPSTDKLCYYICSSPPHRLQEINSMIRCGESRKRPLSAEEEPASKRRGQRPQSPLRGAIEQELSETRRRLFRSVMKI</sequence>
<protein>
    <recommendedName>
        <fullName evidence="16">Retinoblastoma-like 2 (p130)</fullName>
    </recommendedName>
</protein>
<dbReference type="InterPro" id="IPR028309">
    <property type="entry name" value="RB_fam"/>
</dbReference>
<keyword evidence="9" id="KW-0131">Cell cycle</keyword>
<dbReference type="PANTHER" id="PTHR13742:SF8">
    <property type="entry name" value="RETINOBLASTOMA-LIKE PROTEIN 2"/>
    <property type="match status" value="1"/>
</dbReference>
<dbReference type="GO" id="GO:0006325">
    <property type="term" value="P:chromatin organization"/>
    <property type="evidence" value="ECO:0007669"/>
    <property type="project" value="UniProtKB-KW"/>
</dbReference>
<dbReference type="InterPro" id="IPR002720">
    <property type="entry name" value="RB_A"/>
</dbReference>
<dbReference type="SMART" id="SM01367">
    <property type="entry name" value="DUF3452"/>
    <property type="match status" value="1"/>
</dbReference>
<evidence type="ECO:0000259" key="11">
    <source>
        <dbReference type="SMART" id="SM00385"/>
    </source>
</evidence>
<keyword evidence="5" id="KW-0156">Chromatin regulator</keyword>
<dbReference type="InterPro" id="IPR036915">
    <property type="entry name" value="Cyclin-like_sf"/>
</dbReference>
<keyword evidence="7" id="KW-0804">Transcription</keyword>
<dbReference type="InterPro" id="IPR002719">
    <property type="entry name" value="RB_B"/>
</dbReference>
<feature type="region of interest" description="Disordered" evidence="10">
    <location>
        <begin position="952"/>
        <end position="985"/>
    </location>
</feature>
<evidence type="ECO:0000313" key="14">
    <source>
        <dbReference type="EMBL" id="CAL1594779.1"/>
    </source>
</evidence>
<comment type="subcellular location">
    <subcellularLocation>
        <location evidence="1">Nucleus</location>
    </subcellularLocation>
</comment>
<dbReference type="Proteomes" id="UP001497482">
    <property type="component" value="Chromosome 20"/>
</dbReference>
<dbReference type="FunFam" id="1.10.472.140:FF:000001">
    <property type="entry name" value="Retinoblastoma-like 2, isoform CRA_a"/>
    <property type="match status" value="1"/>
</dbReference>
<dbReference type="InterPro" id="IPR013763">
    <property type="entry name" value="Cyclin-like_dom"/>
</dbReference>
<name>A0AAV2KYP6_KNICA</name>
<evidence type="ECO:0000256" key="6">
    <source>
        <dbReference type="ARBA" id="ARBA00023015"/>
    </source>
</evidence>